<dbReference type="Proteomes" id="UP000054359">
    <property type="component" value="Unassembled WGS sequence"/>
</dbReference>
<keyword evidence="2" id="KW-1185">Reference proteome</keyword>
<name>A0A087V146_STEMI</name>
<reference evidence="1 2" key="1">
    <citation type="submission" date="2013-11" db="EMBL/GenBank/DDBJ databases">
        <title>Genome sequencing of Stegodyphus mimosarum.</title>
        <authorList>
            <person name="Bechsgaard J."/>
        </authorList>
    </citation>
    <scope>NUCLEOTIDE SEQUENCE [LARGE SCALE GENOMIC DNA]</scope>
</reference>
<accession>A0A087V146</accession>
<sequence length="54" mass="6442">DASRLKCYDSRSEIGIPDRCKEWWNVVIRKIDSCFFFCRLNYHTKRTLQATTGL</sequence>
<organism evidence="1 2">
    <name type="scientific">Stegodyphus mimosarum</name>
    <name type="common">African social velvet spider</name>
    <dbReference type="NCBI Taxonomy" id="407821"/>
    <lineage>
        <taxon>Eukaryota</taxon>
        <taxon>Metazoa</taxon>
        <taxon>Ecdysozoa</taxon>
        <taxon>Arthropoda</taxon>
        <taxon>Chelicerata</taxon>
        <taxon>Arachnida</taxon>
        <taxon>Araneae</taxon>
        <taxon>Araneomorphae</taxon>
        <taxon>Entelegynae</taxon>
        <taxon>Eresoidea</taxon>
        <taxon>Eresidae</taxon>
        <taxon>Stegodyphus</taxon>
    </lineage>
</organism>
<evidence type="ECO:0000313" key="2">
    <source>
        <dbReference type="Proteomes" id="UP000054359"/>
    </source>
</evidence>
<evidence type="ECO:0000313" key="1">
    <source>
        <dbReference type="EMBL" id="KFM83335.1"/>
    </source>
</evidence>
<feature type="non-terminal residue" evidence="1">
    <location>
        <position position="1"/>
    </location>
</feature>
<gene>
    <name evidence="1" type="ORF">X975_20723</name>
</gene>
<proteinExistence type="predicted"/>
<dbReference type="EMBL" id="KL818092">
    <property type="protein sequence ID" value="KFM83335.1"/>
    <property type="molecule type" value="Genomic_DNA"/>
</dbReference>
<feature type="non-terminal residue" evidence="1">
    <location>
        <position position="54"/>
    </location>
</feature>
<dbReference type="AlphaFoldDB" id="A0A087V146"/>
<protein>
    <submittedName>
        <fullName evidence="1">Uncharacterized protein</fullName>
    </submittedName>
</protein>